<name>A0A8S5R8M8_9VIRU</name>
<reference evidence="1" key="1">
    <citation type="journal article" date="2021" name="Proc. Natl. Acad. Sci. U.S.A.">
        <title>A Catalog of Tens of Thousands of Viruses from Human Metagenomes Reveals Hidden Associations with Chronic Diseases.</title>
        <authorList>
            <person name="Tisza M.J."/>
            <person name="Buck C.B."/>
        </authorList>
    </citation>
    <scope>NUCLEOTIDE SEQUENCE</scope>
    <source>
        <strain evidence="1">CtpeS3</strain>
    </source>
</reference>
<evidence type="ECO:0008006" key="2">
    <source>
        <dbReference type="Google" id="ProtNLM"/>
    </source>
</evidence>
<sequence length="54" mass="6389">MLYRALLKLKERNGLTDDLKNKIDIFFATSRITEEQYNELMDINKEEKLKAGIN</sequence>
<protein>
    <recommendedName>
        <fullName evidence="2">XkdX family protein</fullName>
    </recommendedName>
</protein>
<proteinExistence type="predicted"/>
<dbReference type="EMBL" id="BK015845">
    <property type="protein sequence ID" value="DAE27703.1"/>
    <property type="molecule type" value="Genomic_DNA"/>
</dbReference>
<evidence type="ECO:0000313" key="1">
    <source>
        <dbReference type="EMBL" id="DAE27703.1"/>
    </source>
</evidence>
<accession>A0A8S5R8M8</accession>
<organism evidence="1">
    <name type="scientific">virus sp. ctpeS3</name>
    <dbReference type="NCBI Taxonomy" id="2826815"/>
    <lineage>
        <taxon>Viruses</taxon>
    </lineage>
</organism>